<keyword evidence="5" id="KW-1185">Reference proteome</keyword>
<evidence type="ECO:0000259" key="3">
    <source>
        <dbReference type="PROSITE" id="PS50105"/>
    </source>
</evidence>
<name>A0A7N0V0R7_KALFE</name>
<keyword evidence="1" id="KW-0677">Repeat</keyword>
<dbReference type="Gramene" id="Kaladp0094s0003.4.v1.1">
    <property type="protein sequence ID" value="Kaladp0094s0003.4.v1.1.CDS.1"/>
    <property type="gene ID" value="Kaladp0094s0003.v1.1"/>
</dbReference>
<dbReference type="Gramene" id="Kaladp0094s0003.2.v1.1">
    <property type="protein sequence ID" value="Kaladp0094s0003.2.v1.1.CDS.1"/>
    <property type="gene ID" value="Kaladp0094s0003.v1.1"/>
</dbReference>
<dbReference type="PANTHER" id="PTHR10627">
    <property type="entry name" value="SCP160"/>
    <property type="match status" value="1"/>
</dbReference>
<dbReference type="Proteomes" id="UP000594263">
    <property type="component" value="Unplaced"/>
</dbReference>
<dbReference type="InterPro" id="IPR001660">
    <property type="entry name" value="SAM"/>
</dbReference>
<dbReference type="AlphaFoldDB" id="A0A7N0V0R7"/>
<sequence length="272" mass="29648">MLTVSMNSKRERRPNVRLEEIGDLPAAVSFVHKVRGGENTCADAVGSNFDLGFYNRAIRAFACLDSVTAENSSTSADMQEHIENTNPNSCKPGFGPSSSDDIGLGDAEVAFGNVTKKRRAMKRKKWASNSGGALDISDSGPGSNDSAKDSRKQAKGCYPHNSSVSSDFYPVDGGTSSTAGDQDYDDYITEPPFDTAHKSNLALVYSVDGWLEQKGFGEYVEMFEMHEVDEAALPLLTIEDLKEMGVGADGPRRKLYNAIRRLKRDGPTDWQL</sequence>
<dbReference type="OMA" id="AYKEEAW"/>
<evidence type="ECO:0000313" key="5">
    <source>
        <dbReference type="Proteomes" id="UP000594263"/>
    </source>
</evidence>
<feature type="region of interest" description="Disordered" evidence="2">
    <location>
        <begin position="122"/>
        <end position="187"/>
    </location>
</feature>
<dbReference type="EnsemblPlants" id="Kaladp0094s0003.1.v1.1">
    <property type="protein sequence ID" value="Kaladp0094s0003.1.v1.1.CDS.1"/>
    <property type="gene ID" value="Kaladp0094s0003.v1.1"/>
</dbReference>
<dbReference type="EnsemblPlants" id="Kaladp0094s0003.3.v1.1">
    <property type="protein sequence ID" value="Kaladp0094s0003.3.v1.1.CDS.1"/>
    <property type="gene ID" value="Kaladp0094s0003.v1.1"/>
</dbReference>
<evidence type="ECO:0000313" key="4">
    <source>
        <dbReference type="EnsemblPlants" id="Kaladp0094s0003.1.v1.1.CDS.1"/>
    </source>
</evidence>
<dbReference type="EnsemblPlants" id="Kaladp0094s0003.5.v1.1">
    <property type="protein sequence ID" value="Kaladp0094s0003.5.v1.1.CDS.1"/>
    <property type="gene ID" value="Kaladp0094s0003.v1.1"/>
</dbReference>
<dbReference type="Gene3D" id="1.10.150.50">
    <property type="entry name" value="Transcription Factor, Ets-1"/>
    <property type="match status" value="1"/>
</dbReference>
<feature type="domain" description="SAM" evidence="3">
    <location>
        <begin position="206"/>
        <end position="265"/>
    </location>
</feature>
<dbReference type="SUPFAM" id="SSF47769">
    <property type="entry name" value="SAM/Pointed domain"/>
    <property type="match status" value="1"/>
</dbReference>
<dbReference type="Pfam" id="PF00536">
    <property type="entry name" value="SAM_1"/>
    <property type="match status" value="1"/>
</dbReference>
<evidence type="ECO:0000256" key="1">
    <source>
        <dbReference type="ARBA" id="ARBA00022737"/>
    </source>
</evidence>
<dbReference type="EnsemblPlants" id="Kaladp0094s0003.2.v1.1">
    <property type="protein sequence ID" value="Kaladp0094s0003.2.v1.1.CDS.1"/>
    <property type="gene ID" value="Kaladp0094s0003.v1.1"/>
</dbReference>
<dbReference type="Gramene" id="Kaladp0094s0003.3.v1.1">
    <property type="protein sequence ID" value="Kaladp0094s0003.3.v1.1.CDS.1"/>
    <property type="gene ID" value="Kaladp0094s0003.v1.1"/>
</dbReference>
<dbReference type="InterPro" id="IPR013761">
    <property type="entry name" value="SAM/pointed_sf"/>
</dbReference>
<evidence type="ECO:0000256" key="2">
    <source>
        <dbReference type="SAM" id="MobiDB-lite"/>
    </source>
</evidence>
<dbReference type="EnsemblPlants" id="Kaladp0094s0003.6.v1.1">
    <property type="protein sequence ID" value="Kaladp0094s0003.6.v1.1.CDS.1"/>
    <property type="gene ID" value="Kaladp0094s0003.v1.1"/>
</dbReference>
<protein>
    <recommendedName>
        <fullName evidence="3">SAM domain-containing protein</fullName>
    </recommendedName>
</protein>
<dbReference type="Gramene" id="Kaladp0094s0003.6.v1.1">
    <property type="protein sequence ID" value="Kaladp0094s0003.6.v1.1.CDS.1"/>
    <property type="gene ID" value="Kaladp0094s0003.v1.1"/>
</dbReference>
<organism evidence="4 5">
    <name type="scientific">Kalanchoe fedtschenkoi</name>
    <name type="common">Lavender scallops</name>
    <name type="synonym">South American air plant</name>
    <dbReference type="NCBI Taxonomy" id="63787"/>
    <lineage>
        <taxon>Eukaryota</taxon>
        <taxon>Viridiplantae</taxon>
        <taxon>Streptophyta</taxon>
        <taxon>Embryophyta</taxon>
        <taxon>Tracheophyta</taxon>
        <taxon>Spermatophyta</taxon>
        <taxon>Magnoliopsida</taxon>
        <taxon>eudicotyledons</taxon>
        <taxon>Gunneridae</taxon>
        <taxon>Pentapetalae</taxon>
        <taxon>Saxifragales</taxon>
        <taxon>Crassulaceae</taxon>
        <taxon>Kalanchoe</taxon>
    </lineage>
</organism>
<dbReference type="PROSITE" id="PS50105">
    <property type="entry name" value="SAM_DOMAIN"/>
    <property type="match status" value="1"/>
</dbReference>
<proteinExistence type="predicted"/>
<accession>A0A7N0V0R7</accession>
<dbReference type="Gramene" id="Kaladp0094s0003.1.v1.1">
    <property type="protein sequence ID" value="Kaladp0094s0003.1.v1.1.CDS.1"/>
    <property type="gene ID" value="Kaladp0094s0003.v1.1"/>
</dbReference>
<dbReference type="SMART" id="SM00454">
    <property type="entry name" value="SAM"/>
    <property type="match status" value="1"/>
</dbReference>
<dbReference type="PANTHER" id="PTHR10627:SF65">
    <property type="entry name" value="SAM DOMAIN-CONTAINING PROTEIN"/>
    <property type="match status" value="1"/>
</dbReference>
<dbReference type="CDD" id="cd09487">
    <property type="entry name" value="SAM_superfamily"/>
    <property type="match status" value="1"/>
</dbReference>
<dbReference type="EnsemblPlants" id="Kaladp0094s0003.4.v1.1">
    <property type="protein sequence ID" value="Kaladp0094s0003.4.v1.1.CDS.1"/>
    <property type="gene ID" value="Kaladp0094s0003.v1.1"/>
</dbReference>
<dbReference type="Gramene" id="Kaladp0094s0003.5.v1.1">
    <property type="protein sequence ID" value="Kaladp0094s0003.5.v1.1.CDS.1"/>
    <property type="gene ID" value="Kaladp0094s0003.v1.1"/>
</dbReference>
<reference evidence="4" key="1">
    <citation type="submission" date="2021-01" db="UniProtKB">
        <authorList>
            <consortium name="EnsemblPlants"/>
        </authorList>
    </citation>
    <scope>IDENTIFICATION</scope>
</reference>